<reference evidence="1 2" key="1">
    <citation type="submission" date="2020-04" db="EMBL/GenBank/DDBJ databases">
        <authorList>
            <person name="Basu S."/>
            <person name="Maruthanayagam V."/>
            <person name="Chakraborty S."/>
            <person name="Pramanik A."/>
            <person name="Mukherjee J."/>
            <person name="Brink B."/>
        </authorList>
    </citation>
    <scope>NUCLEOTIDE SEQUENCE [LARGE SCALE GENOMIC DNA]</scope>
    <source>
        <strain evidence="1 2">AP17</strain>
    </source>
</reference>
<dbReference type="RefSeq" id="WP_168570270.1">
    <property type="nucleotide sequence ID" value="NZ_CP051167.1"/>
</dbReference>
<dbReference type="KEGG" id="oxy:HCG48_17375"/>
<gene>
    <name evidence="1" type="ORF">HCG48_17375</name>
</gene>
<name>A0A6H1U1S3_9CYAN</name>
<protein>
    <submittedName>
        <fullName evidence="1">Uncharacterized protein</fullName>
    </submittedName>
</protein>
<dbReference type="EMBL" id="CP051167">
    <property type="protein sequence ID" value="QIZ72120.1"/>
    <property type="molecule type" value="Genomic_DNA"/>
</dbReference>
<evidence type="ECO:0000313" key="1">
    <source>
        <dbReference type="EMBL" id="QIZ72120.1"/>
    </source>
</evidence>
<dbReference type="AlphaFoldDB" id="A0A6H1U1S3"/>
<accession>A0A6H1U1S3</accession>
<sequence length="1009" mass="116590">MTNQFREEDNPLVPLDYGDILSKLDRLLRDRNPFKVSKKRNKLLANFDAIAAELARQSCQNPLHFNRGVKVATVNFSPGFQRQFPQLINKIQASLKKHLNSLLLDEENLAELVAKFSTDLDSFQELLKLDKTTYKVTEFSDNFEKQSLTIDTDLPGSSSIFKFHKLTITVSQTERFREEVEEAVMNYIGNQNNLDSDEIEELQDIFQSSMRNPASDFNNLQRLVDQESLGKLKREACLLYLEHLLENIHTNQQHVDVIYLRDLIRRLRAIEDYVNDPNKADSDYEVNYAGVAVNYKDFFSRAEAFDSLPIIPLIEGHLGENTDSERGEVEFIFGLKLKLNHPVQAYGKKSVFEYNIDLLNPQSEIHRNNLDDPDRSEAFARKVLYRFFLYYCVFASRLDPSASDYNPDAELEYNAIASFTEKVLPILQGSDETAKQKLFKNTLRGFKKYKVNEKIDRLKNLLKRSIARQSILPAFNRPVYIRLSKGVLQPNIERMFNHIFFQEVVSNNPKQALRYISIVKAGLETDALSCLPARIKIEDLRYFRSPFQEQFNWEYVTSGISTLPVLWRPDTRPCDNFYQNNLKNVPWIIFAYDPMHLKDNLTTPESVFLYKFAWTILAYLSLDIILEYLVSKSFVPQIRLHEGNENNPVVAEKFMANLSKTLAHLFSKNMRSNSQGFRIHTLNQYTATNGLSSLYSVLPKVFSKTSSTREQVAEADRLKKLAIVVVSSRESDAMFRHETRQNRIANLIGEAIGVERSPDGRIRVERLQTFAGKETVRQLYVTPKVLMDTIAHLYADGYQHIVYIAQTPYSSTLHITRTNTDDELYFMSGQLIQYLKQNLDNLTIYPVFFDKYYVRKSQDRGVKSSWAIEDTQELTRLWDDPRQQAVVFFNLLTGSIVGKSNLDNDRFYNGAISYSTLLNIYRGVLDDRNIRQGLIYDGPLKQQILESMALLHFSRFEKNTQRSFKLDPYQTIIGEKSCSALSTFDAMSLGIEFNSLAFLSEVSQVLNKF</sequence>
<keyword evidence="2" id="KW-1185">Reference proteome</keyword>
<organism evidence="1 2">
    <name type="scientific">Oxynema aestuarii AP17</name>
    <dbReference type="NCBI Taxonomy" id="2064643"/>
    <lineage>
        <taxon>Bacteria</taxon>
        <taxon>Bacillati</taxon>
        <taxon>Cyanobacteriota</taxon>
        <taxon>Cyanophyceae</taxon>
        <taxon>Oscillatoriophycideae</taxon>
        <taxon>Oscillatoriales</taxon>
        <taxon>Oscillatoriaceae</taxon>
        <taxon>Oxynema</taxon>
        <taxon>Oxynema aestuarii</taxon>
    </lineage>
</organism>
<evidence type="ECO:0000313" key="2">
    <source>
        <dbReference type="Proteomes" id="UP000500857"/>
    </source>
</evidence>
<dbReference type="Proteomes" id="UP000500857">
    <property type="component" value="Chromosome"/>
</dbReference>
<proteinExistence type="predicted"/>